<dbReference type="PANTHER" id="PTHR45887:SF1">
    <property type="entry name" value="TRANSLATION INITIATION FACTOR EIF-2B SUBUNIT EPSILON"/>
    <property type="match status" value="1"/>
</dbReference>
<keyword evidence="3" id="KW-0963">Cytoplasm</keyword>
<dbReference type="Pfam" id="PF02020">
    <property type="entry name" value="W2"/>
    <property type="match status" value="1"/>
</dbReference>
<dbReference type="Gene3D" id="3.90.550.10">
    <property type="entry name" value="Spore Coat Polysaccharide Biosynthesis Protein SpsA, Chain A"/>
    <property type="match status" value="1"/>
</dbReference>
<dbReference type="Gene3D" id="2.160.10.10">
    <property type="entry name" value="Hexapeptide repeat proteins"/>
    <property type="match status" value="1"/>
</dbReference>
<dbReference type="SUPFAM" id="SSF53448">
    <property type="entry name" value="Nucleotide-diphospho-sugar transferases"/>
    <property type="match status" value="1"/>
</dbReference>
<evidence type="ECO:0000256" key="7">
    <source>
        <dbReference type="SAM" id="MobiDB-lite"/>
    </source>
</evidence>
<accession>A0A8S4PD12</accession>
<evidence type="ECO:0000256" key="1">
    <source>
        <dbReference type="ARBA" id="ARBA00004514"/>
    </source>
</evidence>
<dbReference type="GO" id="GO:0003743">
    <property type="term" value="F:translation initiation factor activity"/>
    <property type="evidence" value="ECO:0007669"/>
    <property type="project" value="TreeGrafter"/>
</dbReference>
<dbReference type="AlphaFoldDB" id="A0A8S4PD12"/>
<sequence length="663" mass="74201">PKMASKKKSRTSADELKQEEVLQAVVVADSFDDKLAPLTHSKPRALLPIANTPLIDYTLDFLVEAGVQQIFVFCKCNAEEIKEHIKKSKWSHDSLACSVEVKIVGSDVLSMGDVLREVDAMSLIKNDFILLTADIIANVDLTAILKAHKERKKTDKSSIMTLVFKKSSPGQRSKGKGEDVVIAMRANDGMLLSYCRPGSENVIDLPLEVLQKEAELDLRNDLLDPQISICSTYVPQLFTDNFDYLTRDDFIKGILENEEILGHTMHCYMVEKDYAARVSSLHMYDAVSKDVMNRWSHPYVPDNAVTGENCYAHTRHGIYLHKNVSLAWGCKLKENVVIGAHSSVGSNSSLNQCVVGSNCHIGENVHLDNCYIWDNVTIEADSCVQSSMLCDNVQLKSNVKIQAGCVLAQNVIVGPDVTIKEETILVAAPIRDDEDFSDGEHNAALAVCDTSLVGIGGQAYVYEKDEGSDIGDWETDSYCSSEESDSEPEEMTPPPDDAKLFYNEVIDTLERGHQENITVENMIVEINSLKHAYNIQIRDVNNMVVKSIVDLPQRNDDEIEPTILLPKIKNNVSKFLPIFQKYIRSQESKRDCLQALEEYYTEHTATSKVLPSVLSILYNEDILDEDVILSWHEALTIKSLKSQIGPFIQWLQEAEEESDEESD</sequence>
<evidence type="ECO:0000313" key="9">
    <source>
        <dbReference type="EMBL" id="CAH1792295.1"/>
    </source>
</evidence>
<keyword evidence="10" id="KW-1185">Reference proteome</keyword>
<dbReference type="InterPro" id="IPR056764">
    <property type="entry name" value="LbH_EIF2B3/5"/>
</dbReference>
<feature type="domain" description="W2" evidence="8">
    <location>
        <begin position="495"/>
        <end position="661"/>
    </location>
</feature>
<dbReference type="Pfam" id="PF00483">
    <property type="entry name" value="NTP_transferase"/>
    <property type="match status" value="1"/>
</dbReference>
<evidence type="ECO:0000256" key="6">
    <source>
        <dbReference type="ARBA" id="ARBA00046432"/>
    </source>
</evidence>
<dbReference type="Gene3D" id="1.25.40.180">
    <property type="match status" value="1"/>
</dbReference>
<dbReference type="SUPFAM" id="SSF48371">
    <property type="entry name" value="ARM repeat"/>
    <property type="match status" value="1"/>
</dbReference>
<dbReference type="InterPro" id="IPR051956">
    <property type="entry name" value="eIF2B_epsilon"/>
</dbReference>
<dbReference type="FunFam" id="1.25.40.180:FF:000022">
    <property type="entry name" value="Translation initiation factor eIF-2B epsilon subunit"/>
    <property type="match status" value="1"/>
</dbReference>
<dbReference type="CDD" id="cd04197">
    <property type="entry name" value="eIF-2B_epsilon_N"/>
    <property type="match status" value="1"/>
</dbReference>
<dbReference type="PANTHER" id="PTHR45887">
    <property type="entry name" value="TRANSLATION INITIATION FACTOR EIF-2B SUBUNIT EPSILON"/>
    <property type="match status" value="1"/>
</dbReference>
<name>A0A8S4PD12_OWEFU</name>
<dbReference type="PROSITE" id="PS51363">
    <property type="entry name" value="W2"/>
    <property type="match status" value="1"/>
</dbReference>
<comment type="subcellular location">
    <subcellularLocation>
        <location evidence="1">Cytoplasm</location>
        <location evidence="1">Cytosol</location>
    </subcellularLocation>
</comment>
<dbReference type="EMBL" id="CAIIXF020000008">
    <property type="protein sequence ID" value="CAH1792295.1"/>
    <property type="molecule type" value="Genomic_DNA"/>
</dbReference>
<evidence type="ECO:0000313" key="10">
    <source>
        <dbReference type="Proteomes" id="UP000749559"/>
    </source>
</evidence>
<dbReference type="OrthoDB" id="424572at2759"/>
<dbReference type="GO" id="GO:0031369">
    <property type="term" value="F:translation initiation factor binding"/>
    <property type="evidence" value="ECO:0007669"/>
    <property type="project" value="InterPro"/>
</dbReference>
<comment type="caution">
    <text evidence="9">The sequence shown here is derived from an EMBL/GenBank/DDBJ whole genome shotgun (WGS) entry which is preliminary data.</text>
</comment>
<dbReference type="InterPro" id="IPR016024">
    <property type="entry name" value="ARM-type_fold"/>
</dbReference>
<gene>
    <name evidence="9" type="ORF">OFUS_LOCUS17281</name>
</gene>
<proteinExistence type="inferred from homology"/>
<dbReference type="InterPro" id="IPR005835">
    <property type="entry name" value="NTP_transferase_dom"/>
</dbReference>
<dbReference type="InterPro" id="IPR029044">
    <property type="entry name" value="Nucleotide-diphossugar_trans"/>
</dbReference>
<feature type="non-terminal residue" evidence="9">
    <location>
        <position position="1"/>
    </location>
</feature>
<feature type="region of interest" description="Disordered" evidence="7">
    <location>
        <begin position="475"/>
        <end position="497"/>
    </location>
</feature>
<dbReference type="Proteomes" id="UP000749559">
    <property type="component" value="Unassembled WGS sequence"/>
</dbReference>
<dbReference type="Pfam" id="PF25084">
    <property type="entry name" value="LbH_EIF2B"/>
    <property type="match status" value="1"/>
</dbReference>
<reference evidence="9" key="1">
    <citation type="submission" date="2022-03" db="EMBL/GenBank/DDBJ databases">
        <authorList>
            <person name="Martin C."/>
        </authorList>
    </citation>
    <scope>NUCLEOTIDE SEQUENCE</scope>
</reference>
<evidence type="ECO:0000259" key="8">
    <source>
        <dbReference type="PROSITE" id="PS51363"/>
    </source>
</evidence>
<protein>
    <recommendedName>
        <fullName evidence="4">Translation initiation factor eIF2B subunit epsilon</fullName>
    </recommendedName>
    <alternativeName>
        <fullName evidence="5">eIF2B GDP-GTP exchange factor subunit epsilon</fullName>
    </alternativeName>
</protein>
<comment type="subunit">
    <text evidence="6">Component of the translation initiation factor 2B (eIF2B) complex which is a heterodecamer of two sets of five different subunits: alpha, beta, gamma, delta and epsilon. Subunits alpha, beta and delta comprise a regulatory subcomplex and subunits epsilon and gamma comprise a catalytic subcomplex. Within the complex, the hexameric regulatory complex resides at the center, with the two heterodimeric catalytic subcomplexes bound on opposite sides.</text>
</comment>
<dbReference type="GO" id="GO:0005829">
    <property type="term" value="C:cytosol"/>
    <property type="evidence" value="ECO:0007669"/>
    <property type="project" value="UniProtKB-SubCell"/>
</dbReference>
<dbReference type="SMART" id="SM00515">
    <property type="entry name" value="eIF5C"/>
    <property type="match status" value="1"/>
</dbReference>
<dbReference type="GO" id="GO:0005851">
    <property type="term" value="C:eukaryotic translation initiation factor 2B complex"/>
    <property type="evidence" value="ECO:0007669"/>
    <property type="project" value="TreeGrafter"/>
</dbReference>
<dbReference type="InterPro" id="IPR044123">
    <property type="entry name" value="W2_eIF2B_epsilon"/>
</dbReference>
<evidence type="ECO:0000256" key="5">
    <source>
        <dbReference type="ARBA" id="ARBA00044345"/>
    </source>
</evidence>
<comment type="similarity">
    <text evidence="2">Belongs to the eIF-2B gamma/epsilon subunits family.</text>
</comment>
<dbReference type="GO" id="GO:0005085">
    <property type="term" value="F:guanyl-nucleotide exchange factor activity"/>
    <property type="evidence" value="ECO:0007669"/>
    <property type="project" value="InterPro"/>
</dbReference>
<evidence type="ECO:0000256" key="4">
    <source>
        <dbReference type="ARBA" id="ARBA00044144"/>
    </source>
</evidence>
<organism evidence="9 10">
    <name type="scientific">Owenia fusiformis</name>
    <name type="common">Polychaete worm</name>
    <dbReference type="NCBI Taxonomy" id="6347"/>
    <lineage>
        <taxon>Eukaryota</taxon>
        <taxon>Metazoa</taxon>
        <taxon>Spiralia</taxon>
        <taxon>Lophotrochozoa</taxon>
        <taxon>Annelida</taxon>
        <taxon>Polychaeta</taxon>
        <taxon>Sedentaria</taxon>
        <taxon>Canalipalpata</taxon>
        <taxon>Sabellida</taxon>
        <taxon>Oweniida</taxon>
        <taxon>Oweniidae</taxon>
        <taxon>Owenia</taxon>
    </lineage>
</organism>
<evidence type="ECO:0000256" key="3">
    <source>
        <dbReference type="ARBA" id="ARBA00022490"/>
    </source>
</evidence>
<evidence type="ECO:0000256" key="2">
    <source>
        <dbReference type="ARBA" id="ARBA00007878"/>
    </source>
</evidence>
<dbReference type="FunFam" id="3.90.550.10:FF:000066">
    <property type="entry name" value="Translation initiation factor eIF-2B subunit epsilon"/>
    <property type="match status" value="1"/>
</dbReference>
<dbReference type="InterPro" id="IPR003307">
    <property type="entry name" value="W2_domain"/>
</dbReference>
<dbReference type="CDD" id="cd11558">
    <property type="entry name" value="W2_eIF2B_epsilon"/>
    <property type="match status" value="1"/>
</dbReference>
<dbReference type="InterPro" id="IPR035543">
    <property type="entry name" value="eIF-2B_epsilon_N"/>
</dbReference>